<keyword evidence="7" id="KW-1133">Transmembrane helix</keyword>
<accession>A0A372LAN6</accession>
<dbReference type="SUPFAM" id="SSF56024">
    <property type="entry name" value="Phospholipase D/nuclease"/>
    <property type="match status" value="2"/>
</dbReference>
<dbReference type="GO" id="GO:0004630">
    <property type="term" value="F:phospholipase D activity"/>
    <property type="evidence" value="ECO:0007669"/>
    <property type="project" value="UniProtKB-EC"/>
</dbReference>
<dbReference type="PANTHER" id="PTHR43856:SF1">
    <property type="entry name" value="MITOCHONDRIAL CARDIOLIPIN HYDROLASE"/>
    <property type="match status" value="1"/>
</dbReference>
<evidence type="ECO:0000256" key="1">
    <source>
        <dbReference type="ARBA" id="ARBA00000798"/>
    </source>
</evidence>
<evidence type="ECO:0000256" key="2">
    <source>
        <dbReference type="ARBA" id="ARBA00008664"/>
    </source>
</evidence>
<dbReference type="GO" id="GO:0016891">
    <property type="term" value="F:RNA endonuclease activity producing 5'-phosphomonoesters, hydrolytic mechanism"/>
    <property type="evidence" value="ECO:0007669"/>
    <property type="project" value="TreeGrafter"/>
</dbReference>
<comment type="caution">
    <text evidence="9">The sequence shown here is derived from an EMBL/GenBank/DDBJ whole genome shotgun (WGS) entry which is preliminary data.</text>
</comment>
<dbReference type="Pfam" id="PF13091">
    <property type="entry name" value="PLDc_2"/>
    <property type="match status" value="1"/>
</dbReference>
<dbReference type="InterPro" id="IPR025202">
    <property type="entry name" value="PLD-like_dom"/>
</dbReference>
<keyword evidence="7" id="KW-0472">Membrane</keyword>
<proteinExistence type="inferred from homology"/>
<feature type="transmembrane region" description="Helical" evidence="7">
    <location>
        <begin position="12"/>
        <end position="30"/>
    </location>
</feature>
<keyword evidence="6" id="KW-0443">Lipid metabolism</keyword>
<keyword evidence="10" id="KW-1185">Reference proteome</keyword>
<evidence type="ECO:0000256" key="7">
    <source>
        <dbReference type="SAM" id="Phobius"/>
    </source>
</evidence>
<evidence type="ECO:0000259" key="8">
    <source>
        <dbReference type="Pfam" id="PF13091"/>
    </source>
</evidence>
<evidence type="ECO:0000313" key="10">
    <source>
        <dbReference type="Proteomes" id="UP000262939"/>
    </source>
</evidence>
<comment type="similarity">
    <text evidence="2">Belongs to the phospholipase D family.</text>
</comment>
<keyword evidence="5" id="KW-0442">Lipid degradation</keyword>
<protein>
    <recommendedName>
        <fullName evidence="3">phospholipase D</fullName>
        <ecNumber evidence="3">3.1.4.4</ecNumber>
    </recommendedName>
</protein>
<dbReference type="EMBL" id="QVTD01000010">
    <property type="protein sequence ID" value="RFU62381.1"/>
    <property type="molecule type" value="Genomic_DNA"/>
</dbReference>
<dbReference type="GO" id="GO:0016042">
    <property type="term" value="P:lipid catabolic process"/>
    <property type="evidence" value="ECO:0007669"/>
    <property type="project" value="UniProtKB-KW"/>
</dbReference>
<dbReference type="Proteomes" id="UP000262939">
    <property type="component" value="Unassembled WGS sequence"/>
</dbReference>
<feature type="domain" description="Phospholipase D-like" evidence="8">
    <location>
        <begin position="301"/>
        <end position="444"/>
    </location>
</feature>
<dbReference type="OrthoDB" id="92272at2"/>
<evidence type="ECO:0000256" key="4">
    <source>
        <dbReference type="ARBA" id="ARBA00022801"/>
    </source>
</evidence>
<dbReference type="CDD" id="cd09129">
    <property type="entry name" value="PLDc_unchar2_1"/>
    <property type="match status" value="1"/>
</dbReference>
<dbReference type="InterPro" id="IPR051406">
    <property type="entry name" value="PLD_domain"/>
</dbReference>
<organism evidence="9 10">
    <name type="scientific">Peribacillus glennii</name>
    <dbReference type="NCBI Taxonomy" id="2303991"/>
    <lineage>
        <taxon>Bacteria</taxon>
        <taxon>Bacillati</taxon>
        <taxon>Bacillota</taxon>
        <taxon>Bacilli</taxon>
        <taxon>Bacillales</taxon>
        <taxon>Bacillaceae</taxon>
        <taxon>Peribacillus</taxon>
    </lineage>
</organism>
<name>A0A372LAN6_9BACI</name>
<evidence type="ECO:0000256" key="3">
    <source>
        <dbReference type="ARBA" id="ARBA00012027"/>
    </source>
</evidence>
<evidence type="ECO:0000313" key="9">
    <source>
        <dbReference type="EMBL" id="RFU62381.1"/>
    </source>
</evidence>
<sequence>MKKDNKKWNARKLIYITALLFIIVSLVIVYNQYKPLPGGVSYEGKVYRANDIQFLYDLSYKDEKGKMVHERKIFNQIYKAIEEAEQFVVVDMFLFNGYYDEKRRYPHISETLTNKLIARKKKDPDIQVIFITDEINTSYNSYKSKEIEKLKKHGIQVVITDLDRLRDSNPLYSGLYRTFFQWFGEGGYGWIRNPMAENAPKVTLRSYLRLFNVKANHRKVLATEKTALISSANPHDASGYHSNIAFQTDGNFIGDLVEAEEAVGKFSKGPDKFPGYKEKAEPKGPVTVQLVTEGKIYKHILKTIRETKTGDHIWLGMFYIADRTVVEELTRAARRGVKINMVLDPNQNAFGADKIGLPNLPVAAELQELGEENIEIRWYKTEKEQFHTKLMLVQKPEKSIIIGGSANYTERNLDDYNLEANIEIHAPRTTKISKDVEAYFTRIWTNKDGTFTADYQEYQDKLPAMKYALYRLQKTFRFTTY</sequence>
<gene>
    <name evidence="9" type="ORF">D0466_14475</name>
</gene>
<comment type="catalytic activity">
    <reaction evidence="1">
        <text>a 1,2-diacyl-sn-glycero-3-phosphocholine + H2O = a 1,2-diacyl-sn-glycero-3-phosphate + choline + H(+)</text>
        <dbReference type="Rhea" id="RHEA:14445"/>
        <dbReference type="ChEBI" id="CHEBI:15354"/>
        <dbReference type="ChEBI" id="CHEBI:15377"/>
        <dbReference type="ChEBI" id="CHEBI:15378"/>
        <dbReference type="ChEBI" id="CHEBI:57643"/>
        <dbReference type="ChEBI" id="CHEBI:58608"/>
        <dbReference type="EC" id="3.1.4.4"/>
    </reaction>
</comment>
<dbReference type="PANTHER" id="PTHR43856">
    <property type="entry name" value="CARDIOLIPIN HYDROLASE"/>
    <property type="match status" value="1"/>
</dbReference>
<dbReference type="AlphaFoldDB" id="A0A372LAN6"/>
<dbReference type="RefSeq" id="WP_117323277.1">
    <property type="nucleotide sequence ID" value="NZ_QVTD01000010.1"/>
</dbReference>
<dbReference type="CDD" id="cd09130">
    <property type="entry name" value="PLDc_unchar2_2"/>
    <property type="match status" value="1"/>
</dbReference>
<dbReference type="Gene3D" id="3.30.870.10">
    <property type="entry name" value="Endonuclease Chain A"/>
    <property type="match status" value="2"/>
</dbReference>
<reference evidence="9 10" key="1">
    <citation type="submission" date="2018-08" db="EMBL/GenBank/DDBJ databases">
        <title>Bacillus chawlae sp. nov., Bacillus glennii sp. nov., and Bacillus saganii sp. nov. Isolated from the Vehicle Assembly Building at Kennedy Space Center where the Viking Spacecraft were Assembled.</title>
        <authorList>
            <person name="Seuylemezian A."/>
            <person name="Vaishampayan P."/>
        </authorList>
    </citation>
    <scope>NUCLEOTIDE SEQUENCE [LARGE SCALE GENOMIC DNA]</scope>
    <source>
        <strain evidence="9 10">V44-8</strain>
    </source>
</reference>
<keyword evidence="4" id="KW-0378">Hydrolase</keyword>
<evidence type="ECO:0000256" key="5">
    <source>
        <dbReference type="ARBA" id="ARBA00022963"/>
    </source>
</evidence>
<keyword evidence="7" id="KW-0812">Transmembrane</keyword>
<dbReference type="EC" id="3.1.4.4" evidence="3"/>
<evidence type="ECO:0000256" key="6">
    <source>
        <dbReference type="ARBA" id="ARBA00023098"/>
    </source>
</evidence>